<organism evidence="1 2">
    <name type="scientific">Phlebia brevispora</name>
    <dbReference type="NCBI Taxonomy" id="194682"/>
    <lineage>
        <taxon>Eukaryota</taxon>
        <taxon>Fungi</taxon>
        <taxon>Dikarya</taxon>
        <taxon>Basidiomycota</taxon>
        <taxon>Agaricomycotina</taxon>
        <taxon>Agaricomycetes</taxon>
        <taxon>Polyporales</taxon>
        <taxon>Meruliaceae</taxon>
        <taxon>Phlebia</taxon>
    </lineage>
</organism>
<evidence type="ECO:0000313" key="1">
    <source>
        <dbReference type="EMBL" id="KAJ3557865.1"/>
    </source>
</evidence>
<evidence type="ECO:0000313" key="2">
    <source>
        <dbReference type="Proteomes" id="UP001148662"/>
    </source>
</evidence>
<accession>A0ACC1TCD2</accession>
<dbReference type="Proteomes" id="UP001148662">
    <property type="component" value="Unassembled WGS sequence"/>
</dbReference>
<keyword evidence="2" id="KW-1185">Reference proteome</keyword>
<name>A0ACC1TCD2_9APHY</name>
<gene>
    <name evidence="1" type="ORF">NM688_g1240</name>
</gene>
<dbReference type="EMBL" id="JANHOG010000126">
    <property type="protein sequence ID" value="KAJ3557865.1"/>
    <property type="molecule type" value="Genomic_DNA"/>
</dbReference>
<reference evidence="1" key="1">
    <citation type="submission" date="2022-07" db="EMBL/GenBank/DDBJ databases">
        <title>Genome Sequence of Phlebia brevispora.</title>
        <authorList>
            <person name="Buettner E."/>
        </authorList>
    </citation>
    <scope>NUCLEOTIDE SEQUENCE</scope>
    <source>
        <strain evidence="1">MPL23</strain>
    </source>
</reference>
<comment type="caution">
    <text evidence="1">The sequence shown here is derived from an EMBL/GenBank/DDBJ whole genome shotgun (WGS) entry which is preliminary data.</text>
</comment>
<sequence>MKATVLLRKQAVERFILNSSSGAYFRALVRQFSGPESPAAQVKVVDIDLDHLRAAYTTIKPILPTLTSARSLTIRNGSVRNSDWLRQFLDQCPGREKVKHLEIHGAFFIRLENLTKIISRFPSLVRLSIVDATWTQTDYIRLPLPPRPPGLLSLRELRLQECRERVNNRRRVKIIPEGPLHLLDWLFGLPRISNISLLELGWEECLTRPRHQGKELMQCLGERVQDLAILPPGLRATEPLIPERVNLSYFTSLRSLEFRRWLWGSDFAPALESLPSKTGIRDLYFHCENSTKDLERAEITFNRIDKAIAVSALSNLKALHVQLPSAWTNKGTIKAMIQEQMPQACERGILKIHPATEPISSWETTGSHIEYPGESFIGIMRPVLVAELGVQPSSYLHITASSDGLQGHTEDGGSAPRSMQPIPKHVRQIGRPMRCAPYLEASLPQASSYQHRS</sequence>
<protein>
    <submittedName>
        <fullName evidence="1">Uncharacterized protein</fullName>
    </submittedName>
</protein>
<proteinExistence type="predicted"/>